<gene>
    <name evidence="1" type="ORF">NDU88_007211</name>
</gene>
<dbReference type="Proteomes" id="UP001066276">
    <property type="component" value="Chromosome 10"/>
</dbReference>
<organism evidence="1 2">
    <name type="scientific">Pleurodeles waltl</name>
    <name type="common">Iberian ribbed newt</name>
    <dbReference type="NCBI Taxonomy" id="8319"/>
    <lineage>
        <taxon>Eukaryota</taxon>
        <taxon>Metazoa</taxon>
        <taxon>Chordata</taxon>
        <taxon>Craniata</taxon>
        <taxon>Vertebrata</taxon>
        <taxon>Euteleostomi</taxon>
        <taxon>Amphibia</taxon>
        <taxon>Batrachia</taxon>
        <taxon>Caudata</taxon>
        <taxon>Salamandroidea</taxon>
        <taxon>Salamandridae</taxon>
        <taxon>Pleurodelinae</taxon>
        <taxon>Pleurodeles</taxon>
    </lineage>
</organism>
<protein>
    <submittedName>
        <fullName evidence="1">Uncharacterized protein</fullName>
    </submittedName>
</protein>
<keyword evidence="2" id="KW-1185">Reference proteome</keyword>
<evidence type="ECO:0000313" key="2">
    <source>
        <dbReference type="Proteomes" id="UP001066276"/>
    </source>
</evidence>
<reference evidence="1" key="1">
    <citation type="journal article" date="2022" name="bioRxiv">
        <title>Sequencing and chromosome-scale assembly of the giantPleurodeles waltlgenome.</title>
        <authorList>
            <person name="Brown T."/>
            <person name="Elewa A."/>
            <person name="Iarovenko S."/>
            <person name="Subramanian E."/>
            <person name="Araus A.J."/>
            <person name="Petzold A."/>
            <person name="Susuki M."/>
            <person name="Suzuki K.-i.T."/>
            <person name="Hayashi T."/>
            <person name="Toyoda A."/>
            <person name="Oliveira C."/>
            <person name="Osipova E."/>
            <person name="Leigh N.D."/>
            <person name="Simon A."/>
            <person name="Yun M.H."/>
        </authorList>
    </citation>
    <scope>NUCLEOTIDE SEQUENCE</scope>
    <source>
        <strain evidence="1">20211129_DDA</strain>
        <tissue evidence="1">Liver</tissue>
    </source>
</reference>
<dbReference type="EMBL" id="JANPWB010000014">
    <property type="protein sequence ID" value="KAJ1102157.1"/>
    <property type="molecule type" value="Genomic_DNA"/>
</dbReference>
<sequence>MPVSAGWTGRALLSAPHVCAVMTCEQGLLVRDGQAVPCSPLLMYVLSVTCEQGLSVVGGQAVPCSPLLMYVVSVTCASKACQCWLDRPCPALRSSCMCCQ</sequence>
<accession>A0AAV7MFD8</accession>
<dbReference type="AlphaFoldDB" id="A0AAV7MFD8"/>
<comment type="caution">
    <text evidence="1">The sequence shown here is derived from an EMBL/GenBank/DDBJ whole genome shotgun (WGS) entry which is preliminary data.</text>
</comment>
<proteinExistence type="predicted"/>
<evidence type="ECO:0000313" key="1">
    <source>
        <dbReference type="EMBL" id="KAJ1102157.1"/>
    </source>
</evidence>
<name>A0AAV7MFD8_PLEWA</name>